<evidence type="ECO:0000256" key="11">
    <source>
        <dbReference type="PROSITE-ProRule" id="PRU00076"/>
    </source>
</evidence>
<dbReference type="GO" id="GO:0016020">
    <property type="term" value="C:membrane"/>
    <property type="evidence" value="ECO:0007669"/>
    <property type="project" value="UniProtKB-SubCell"/>
</dbReference>
<evidence type="ECO:0000313" key="20">
    <source>
        <dbReference type="Proteomes" id="UP000016666"/>
    </source>
</evidence>
<feature type="disulfide bond" evidence="12">
    <location>
        <begin position="930"/>
        <end position="957"/>
    </location>
</feature>
<reference evidence="19" key="2">
    <citation type="submission" date="2025-08" db="UniProtKB">
        <authorList>
            <consortium name="Ensembl"/>
        </authorList>
    </citation>
    <scope>IDENTIFICATION</scope>
</reference>
<dbReference type="Proteomes" id="UP000016666">
    <property type="component" value="Chromosome 7"/>
</dbReference>
<dbReference type="GeneTree" id="ENSGT00940000160532"/>
<dbReference type="PROSITE" id="PS50026">
    <property type="entry name" value="EGF_3"/>
    <property type="match status" value="2"/>
</dbReference>
<name>A0A493TAM4_ANAPP</name>
<sequence>MDSPALGGFTLLLVSFWHLGLTATNYNCDDALVSALPSSAFTSSSEFFSTHSPSFAKLNRRDGAGGWSPLYSNEQQWLQVDLGDRVEIVAVATQGRYGSSDWVTSYTLMFSDTGRNWKQYRQDDTVWVFTGNSNADSVVHHKLLHSMKARFLRFVPLKWNVGGQIGLRVEVFGCSYKSDIADFDGRSSLLYRFNQKLMSTFKDVVSLKFKSMQGDGVLFHGEGQRGDYITLEMQKGKLSLHINLGDSNLHSTNSHTSVTLGSLLDDQHWHSVLIERFNKQVNFTVDKHTQHFRTKGDSDHLDIDYELSFGGIPVPGKPGTFQRKNFHGCIENLYYNGVNIIDLAKRRKPQIYTVGNVTFSCSEPQIVPITFVSSSRSYLLLPGTPQIDGLSVSFQFRTWNKDGLLLSTELSEKSGSLLVYLHGGRLTLLIQKVTENPVEISEGTNLHDGLWHSVNINARRHRITLTLDNNAATASHATIVSRIYSGNSYYFGGCPDNFTDSQCLNPITAFQGCMRLIFIDNQPKDLILVQQGSLGNFSDLHIDLCGIKDRCLPNYCEHGGKCSQSWTTFYCDCNDTGYTGATCHNSIYEQSCEAYRHQGKSSGFFYIDSDGSGPLGPLQVFCNITEDKIWTAVQHNNTELTRVQGAGLEKPYTMSFNYNSSMEQLEAVINSAEYCEQEAAYHCRKSRLLNTPNGMPFAWWVGRANEKHLYWGGSLPGIQQCACGLEESCLDMRYFCNCDADREEWTNDTGLLAFKDHLPVTQIVITDTNRSNSEAAWKIGPLRCYGDRQFWNAASFNTEASYLHFPTFHAEVSADISFFFKTTAPSGVFLENLGIKDFIRVEISSPKEIVFSVDVGNGPTEAIVQSPTPLNDNQWHYVRAERNLKQTSLQVDNLPKKVLEAPAEGHFRLQLNSQLFVGGTASRQKGFMGCIRSLHLNGQKLDLEERAKMTSGVKPGCPGHCSSYGNLCHNGGKCVEKYNGYYCDCTNSAYEGPFCKKGSLQVRYKLSKDGLLIFTIDSGNFANRELHHVKINRDGRELIIQVDQVLKLKHNFSEIDFKATKSLTLGKVTDSLSLDPEVSKANAYGFTGCLSSVRYNHIAPLKAALRHPSIAPVTVKGSLTESSCASLMETDVNTATTIYSSSDPFGKTDEREPLTNAVRSDSAVIGGVIAVVIFIIFCIIAIMSRFLYQHKQAHRSSQTKEKEHPENLESSFKADIDLQNTVSECKREYFI</sequence>
<evidence type="ECO:0000256" key="8">
    <source>
        <dbReference type="ARBA" id="ARBA00022989"/>
    </source>
</evidence>
<dbReference type="CDD" id="cd00054">
    <property type="entry name" value="EGF_CA"/>
    <property type="match status" value="2"/>
</dbReference>
<comment type="similarity">
    <text evidence="3">Belongs to the neurexin family.</text>
</comment>
<dbReference type="SUPFAM" id="SSF56496">
    <property type="entry name" value="Fibrinogen C-terminal domain-like"/>
    <property type="match status" value="1"/>
</dbReference>
<dbReference type="InterPro" id="IPR013320">
    <property type="entry name" value="ConA-like_dom_sf"/>
</dbReference>
<dbReference type="InterPro" id="IPR050372">
    <property type="entry name" value="Neurexin-related_CASP"/>
</dbReference>
<dbReference type="InterPro" id="IPR008979">
    <property type="entry name" value="Galactose-bd-like_sf"/>
</dbReference>
<feature type="domain" description="F5/8 type C" evidence="15">
    <location>
        <begin position="21"/>
        <end position="174"/>
    </location>
</feature>
<evidence type="ECO:0000256" key="10">
    <source>
        <dbReference type="ARBA" id="ARBA00023157"/>
    </source>
</evidence>
<evidence type="ECO:0000256" key="4">
    <source>
        <dbReference type="ARBA" id="ARBA00022536"/>
    </source>
</evidence>
<feature type="domain" description="Fibrinogen C-terminal" evidence="18">
    <location>
        <begin position="583"/>
        <end position="635"/>
    </location>
</feature>
<feature type="domain" description="EGF-like" evidence="17">
    <location>
        <begin position="547"/>
        <end position="584"/>
    </location>
</feature>
<organism evidence="19 20">
    <name type="scientific">Anas platyrhynchos platyrhynchos</name>
    <name type="common">Northern mallard</name>
    <dbReference type="NCBI Taxonomy" id="8840"/>
    <lineage>
        <taxon>Eukaryota</taxon>
        <taxon>Metazoa</taxon>
        <taxon>Chordata</taxon>
        <taxon>Craniata</taxon>
        <taxon>Vertebrata</taxon>
        <taxon>Euteleostomi</taxon>
        <taxon>Archelosauria</taxon>
        <taxon>Archosauria</taxon>
        <taxon>Dinosauria</taxon>
        <taxon>Saurischia</taxon>
        <taxon>Theropoda</taxon>
        <taxon>Coelurosauria</taxon>
        <taxon>Aves</taxon>
        <taxon>Neognathae</taxon>
        <taxon>Galloanserae</taxon>
        <taxon>Anseriformes</taxon>
        <taxon>Anatidae</taxon>
        <taxon>Anatinae</taxon>
        <taxon>Anas</taxon>
    </lineage>
</organism>
<dbReference type="PROSITE" id="PS50022">
    <property type="entry name" value="FA58C_3"/>
    <property type="match status" value="1"/>
</dbReference>
<dbReference type="PANTHER" id="PTHR15036:SF46">
    <property type="entry name" value="CONTACTIN-ASSOCIATED PROTEIN-LIKE 5"/>
    <property type="match status" value="1"/>
</dbReference>
<comment type="caution">
    <text evidence="11">Lacks conserved residue(s) required for the propagation of feature annotation.</text>
</comment>
<evidence type="ECO:0000256" key="2">
    <source>
        <dbReference type="ARBA" id="ARBA00004479"/>
    </source>
</evidence>
<dbReference type="Pfam" id="PF02210">
    <property type="entry name" value="Laminin_G_2"/>
    <property type="match status" value="4"/>
</dbReference>
<dbReference type="InterPro" id="IPR000421">
    <property type="entry name" value="FA58C"/>
</dbReference>
<dbReference type="FunFam" id="2.60.120.260:FF:000016">
    <property type="entry name" value="Contactin-associated protein-like 4 isoform 1"/>
    <property type="match status" value="1"/>
</dbReference>
<dbReference type="PROSITE" id="PS01286">
    <property type="entry name" value="FA58C_2"/>
    <property type="match status" value="1"/>
</dbReference>
<dbReference type="Pfam" id="PF00008">
    <property type="entry name" value="EGF"/>
    <property type="match status" value="2"/>
</dbReference>
<feature type="transmembrane region" description="Helical" evidence="13">
    <location>
        <begin position="1163"/>
        <end position="1188"/>
    </location>
</feature>
<dbReference type="InterPro" id="IPR036056">
    <property type="entry name" value="Fibrinogen-like_C"/>
</dbReference>
<keyword evidence="8 13" id="KW-1133">Transmembrane helix</keyword>
<dbReference type="FunFam" id="2.60.120.200:FF:000026">
    <property type="entry name" value="contactin-associated protein-like 4 isoform X1"/>
    <property type="match status" value="1"/>
</dbReference>
<evidence type="ECO:0000313" key="19">
    <source>
        <dbReference type="Ensembl" id="ENSAPLP00000022951.1"/>
    </source>
</evidence>
<dbReference type="PROSITE" id="PS51406">
    <property type="entry name" value="FIBRINOGEN_C_2"/>
    <property type="match status" value="1"/>
</dbReference>
<keyword evidence="10 12" id="KW-1015">Disulfide bond</keyword>
<evidence type="ECO:0000256" key="13">
    <source>
        <dbReference type="SAM" id="Phobius"/>
    </source>
</evidence>
<accession>A0A493TAM4</accession>
<dbReference type="InterPro" id="IPR002181">
    <property type="entry name" value="Fibrinogen_a/b/g_C_dom"/>
</dbReference>
<feature type="domain" description="Laminin G" evidence="16">
    <location>
        <begin position="368"/>
        <end position="545"/>
    </location>
</feature>
<dbReference type="CDD" id="cd00057">
    <property type="entry name" value="FA58C"/>
    <property type="match status" value="1"/>
</dbReference>
<dbReference type="AlphaFoldDB" id="A0A493TAM4"/>
<evidence type="ECO:0000256" key="14">
    <source>
        <dbReference type="SAM" id="SignalP"/>
    </source>
</evidence>
<dbReference type="Ensembl" id="ENSAPLT00000046002.1">
    <property type="protein sequence ID" value="ENSAPLP00000022951.1"/>
    <property type="gene ID" value="ENSAPLG00000013229.2"/>
</dbReference>
<gene>
    <name evidence="19" type="primary">CNTNAP5</name>
</gene>
<dbReference type="SMART" id="SM00282">
    <property type="entry name" value="LamG"/>
    <property type="match status" value="4"/>
</dbReference>
<evidence type="ECO:0000256" key="6">
    <source>
        <dbReference type="ARBA" id="ARBA00022729"/>
    </source>
</evidence>
<dbReference type="SUPFAM" id="SSF49899">
    <property type="entry name" value="Concanavalin A-like lectins/glucanases"/>
    <property type="match status" value="4"/>
</dbReference>
<feature type="domain" description="Laminin G" evidence="16">
    <location>
        <begin position="792"/>
        <end position="957"/>
    </location>
</feature>
<dbReference type="PANTHER" id="PTHR15036">
    <property type="entry name" value="PIKACHURIN-LIKE PROTEIN"/>
    <property type="match status" value="1"/>
</dbReference>
<proteinExistence type="inferred from homology"/>
<dbReference type="FunFam" id="2.60.120.1000:FF:000005">
    <property type="entry name" value="Contactin associated protein-like 2"/>
    <property type="match status" value="1"/>
</dbReference>
<feature type="domain" description="Laminin G" evidence="16">
    <location>
        <begin position="180"/>
        <end position="361"/>
    </location>
</feature>
<keyword evidence="7" id="KW-0677">Repeat</keyword>
<dbReference type="PROSITE" id="PS50025">
    <property type="entry name" value="LAM_G_DOMAIN"/>
    <property type="match status" value="3"/>
</dbReference>
<dbReference type="InterPro" id="IPR000742">
    <property type="entry name" value="EGF"/>
</dbReference>
<keyword evidence="6 14" id="KW-0732">Signal</keyword>
<evidence type="ECO:0000259" key="18">
    <source>
        <dbReference type="PROSITE" id="PS51406"/>
    </source>
</evidence>
<reference evidence="19" key="3">
    <citation type="submission" date="2025-09" db="UniProtKB">
        <authorList>
            <consortium name="Ensembl"/>
        </authorList>
    </citation>
    <scope>IDENTIFICATION</scope>
</reference>
<dbReference type="SUPFAM" id="SSF49785">
    <property type="entry name" value="Galactose-binding domain-like"/>
    <property type="match status" value="1"/>
</dbReference>
<dbReference type="PROSITE" id="PS01285">
    <property type="entry name" value="FA58C_1"/>
    <property type="match status" value="1"/>
</dbReference>
<evidence type="ECO:0000256" key="3">
    <source>
        <dbReference type="ARBA" id="ARBA00010241"/>
    </source>
</evidence>
<evidence type="ECO:0000256" key="5">
    <source>
        <dbReference type="ARBA" id="ARBA00022692"/>
    </source>
</evidence>
<dbReference type="Gene3D" id="2.60.120.200">
    <property type="match status" value="4"/>
</dbReference>
<comment type="subcellular location">
    <subcellularLocation>
        <location evidence="2">Membrane</location>
        <topology evidence="2">Single-pass type I membrane protein</topology>
    </subcellularLocation>
</comment>
<keyword evidence="5 13" id="KW-0812">Transmembrane</keyword>
<evidence type="ECO:0000259" key="17">
    <source>
        <dbReference type="PROSITE" id="PS50026"/>
    </source>
</evidence>
<dbReference type="InterPro" id="IPR001791">
    <property type="entry name" value="Laminin_G"/>
</dbReference>
<dbReference type="SMART" id="SM00231">
    <property type="entry name" value="FA58C"/>
    <property type="match status" value="1"/>
</dbReference>
<feature type="chain" id="PRO_5019859806" evidence="14">
    <location>
        <begin position="23"/>
        <end position="1231"/>
    </location>
</feature>
<dbReference type="Pfam" id="PF00754">
    <property type="entry name" value="F5_F8_type_C"/>
    <property type="match status" value="1"/>
</dbReference>
<feature type="domain" description="EGF-like" evidence="17">
    <location>
        <begin position="958"/>
        <end position="996"/>
    </location>
</feature>
<keyword evidence="4 11" id="KW-0245">EGF-like domain</keyword>
<dbReference type="SUPFAM" id="SSF57196">
    <property type="entry name" value="EGF/Laminin"/>
    <property type="match status" value="1"/>
</dbReference>
<dbReference type="SMART" id="SM00181">
    <property type="entry name" value="EGF"/>
    <property type="match status" value="2"/>
</dbReference>
<evidence type="ECO:0000256" key="9">
    <source>
        <dbReference type="ARBA" id="ARBA00023136"/>
    </source>
</evidence>
<evidence type="ECO:0000256" key="1">
    <source>
        <dbReference type="ARBA" id="ARBA00003165"/>
    </source>
</evidence>
<feature type="signal peptide" evidence="14">
    <location>
        <begin position="1"/>
        <end position="22"/>
    </location>
</feature>
<reference evidence="19 20" key="1">
    <citation type="submission" date="2017-10" db="EMBL/GenBank/DDBJ databases">
        <title>A new Pekin duck reference genome.</title>
        <authorList>
            <person name="Hou Z.-C."/>
            <person name="Zhou Z.-K."/>
            <person name="Zhu F."/>
            <person name="Hou S.-S."/>
        </authorList>
    </citation>
    <scope>NUCLEOTIDE SEQUENCE [LARGE SCALE GENOMIC DNA]</scope>
</reference>
<evidence type="ECO:0000259" key="15">
    <source>
        <dbReference type="PROSITE" id="PS50022"/>
    </source>
</evidence>
<evidence type="ECO:0000256" key="7">
    <source>
        <dbReference type="ARBA" id="ARBA00022737"/>
    </source>
</evidence>
<evidence type="ECO:0000259" key="16">
    <source>
        <dbReference type="PROSITE" id="PS50025"/>
    </source>
</evidence>
<keyword evidence="9 13" id="KW-0472">Membrane</keyword>
<keyword evidence="20" id="KW-1185">Reference proteome</keyword>
<protein>
    <submittedName>
        <fullName evidence="19">Contactin associated protein family member 5</fullName>
    </submittedName>
</protein>
<dbReference type="Gene3D" id="2.60.120.260">
    <property type="entry name" value="Galactose-binding domain-like"/>
    <property type="match status" value="1"/>
</dbReference>
<evidence type="ECO:0000256" key="12">
    <source>
        <dbReference type="PROSITE-ProRule" id="PRU00122"/>
    </source>
</evidence>
<comment type="function">
    <text evidence="1">May play a role in the correct development and proper functioning of the peripheral and central nervous system and be involved in cell adhesion and intercellular communication.</text>
</comment>
<dbReference type="Gene3D" id="2.60.120.1000">
    <property type="match status" value="1"/>
</dbReference>
<dbReference type="CDD" id="cd00110">
    <property type="entry name" value="LamG"/>
    <property type="match status" value="4"/>
</dbReference>
<dbReference type="Gene3D" id="2.10.25.10">
    <property type="entry name" value="Laminin"/>
    <property type="match status" value="2"/>
</dbReference>